<organism evidence="1 2">
    <name type="scientific">Candidatus Alloenteromonas pullistercoris</name>
    <dbReference type="NCBI Taxonomy" id="2840785"/>
    <lineage>
        <taxon>Bacteria</taxon>
        <taxon>Bacillati</taxon>
        <taxon>Bacillota</taxon>
        <taxon>Bacillota incertae sedis</taxon>
        <taxon>Candidatus Alloenteromonas</taxon>
    </lineage>
</organism>
<dbReference type="Proteomes" id="UP000823634">
    <property type="component" value="Unassembled WGS sequence"/>
</dbReference>
<sequence length="832" mass="91857">MKKGMLALLLLFPFLIAFLAFTTSDYLIKGVEQDIDDIEIEYPSLAPFGLKQGKVKLEAESVYNEDYPLSEGNDLVFSVPLDQEVARIDEEEDGYYFVPLSEGQVEVTVSNRKGNVSRSFIALVYGESGALVVNLDCPFSSAGMASYHWGTYDIVYDSLSSPYYKHTAKFTFSAEVVGNDAMDVFDFTLSYSDNLSIDLANSEVTVLAPGESYISFTHPFSTSAPETRLEFNAVEAVNVYSYADLLKATNLSETGEAVVLHLDLESESNYERASSKKQMGIFGEIEGKVDPESYVYRFQTTYNHDFLDLWAKQGETEISDEVIAGIRLRQSLYGNGFLINGHDLCYPSSSQKVNGVIVPALKPGEDIFRGPRIYAAAGDPFSPYYEEAASNVEPLMVIYGQDNSLLYVEGDGVRIDNLRLKNADFGDNYQNLSTVGTGIDIKGDGTTISNSVISSARTLIRAFGDAEIDNCLLQNSLEFGVKAGSDLYSKPDPNKEISYSDPSGAIKKIKAKDYLSSIFDSGNLTYETVNNGLGDSILSAGICYNNQTDVFVNGTFGDGLFSRDRYSKQTILAGADSVQDALSNLDGFVNDDGSKNYDTEVTVSDSFFYNIHIAPICLDSYANGPFLYNATSILFRLVLGIHFSFFPSGCAPTMAPTKLTLEGDNRFYTYQKAEDLSFDSLAYQNIAFFIKEHGDISIKPEVTEDDYLPLSSLLTKQQEAVYVDIDGQSYLNTPIMKMGGGTNLSEVAFEDGGFDFVSLDCYEYNLGKSSTFVDDSEFMSSDEARYTTMKVALSRAASNFFGFEDYVFYHVDKDERPYFGQTPSLSELASRS</sequence>
<evidence type="ECO:0000313" key="2">
    <source>
        <dbReference type="Proteomes" id="UP000823634"/>
    </source>
</evidence>
<gene>
    <name evidence="1" type="ORF">IAC61_00610</name>
</gene>
<reference evidence="1" key="2">
    <citation type="journal article" date="2021" name="PeerJ">
        <title>Extensive microbial diversity within the chicken gut microbiome revealed by metagenomics and culture.</title>
        <authorList>
            <person name="Gilroy R."/>
            <person name="Ravi A."/>
            <person name="Getino M."/>
            <person name="Pursley I."/>
            <person name="Horton D.L."/>
            <person name="Alikhan N.F."/>
            <person name="Baker D."/>
            <person name="Gharbi K."/>
            <person name="Hall N."/>
            <person name="Watson M."/>
            <person name="Adriaenssens E.M."/>
            <person name="Foster-Nyarko E."/>
            <person name="Jarju S."/>
            <person name="Secka A."/>
            <person name="Antonio M."/>
            <person name="Oren A."/>
            <person name="Chaudhuri R.R."/>
            <person name="La Ragione R."/>
            <person name="Hildebrand F."/>
            <person name="Pallen M.J."/>
        </authorList>
    </citation>
    <scope>NUCLEOTIDE SEQUENCE</scope>
    <source>
        <strain evidence="1">17113</strain>
    </source>
</reference>
<name>A0A9D9DEL9_9FIRM</name>
<proteinExistence type="predicted"/>
<reference evidence="1" key="1">
    <citation type="submission" date="2020-10" db="EMBL/GenBank/DDBJ databases">
        <authorList>
            <person name="Gilroy R."/>
        </authorList>
    </citation>
    <scope>NUCLEOTIDE SEQUENCE</scope>
    <source>
        <strain evidence="1">17113</strain>
    </source>
</reference>
<accession>A0A9D9DEL9</accession>
<comment type="caution">
    <text evidence="1">The sequence shown here is derived from an EMBL/GenBank/DDBJ whole genome shotgun (WGS) entry which is preliminary data.</text>
</comment>
<evidence type="ECO:0000313" key="1">
    <source>
        <dbReference type="EMBL" id="MBO8425805.1"/>
    </source>
</evidence>
<dbReference type="AlphaFoldDB" id="A0A9D9DEL9"/>
<protein>
    <submittedName>
        <fullName evidence="1">Uncharacterized protein</fullName>
    </submittedName>
</protein>
<dbReference type="InterPro" id="IPR011050">
    <property type="entry name" value="Pectin_lyase_fold/virulence"/>
</dbReference>
<dbReference type="EMBL" id="JADINA010000007">
    <property type="protein sequence ID" value="MBO8425805.1"/>
    <property type="molecule type" value="Genomic_DNA"/>
</dbReference>
<dbReference type="SUPFAM" id="SSF51126">
    <property type="entry name" value="Pectin lyase-like"/>
    <property type="match status" value="1"/>
</dbReference>